<dbReference type="AlphaFoldDB" id="A0A9X3RYG6"/>
<accession>A0A9X3RYG6</accession>
<evidence type="ECO:0008006" key="4">
    <source>
        <dbReference type="Google" id="ProtNLM"/>
    </source>
</evidence>
<dbReference type="SUPFAM" id="SSF48452">
    <property type="entry name" value="TPR-like"/>
    <property type="match status" value="1"/>
</dbReference>
<comment type="caution">
    <text evidence="2">The sequence shown here is derived from an EMBL/GenBank/DDBJ whole genome shotgun (WGS) entry which is preliminary data.</text>
</comment>
<protein>
    <recommendedName>
        <fullName evidence="4">Tetratricopeptide repeat protein</fullName>
    </recommendedName>
</protein>
<dbReference type="InterPro" id="IPR011990">
    <property type="entry name" value="TPR-like_helical_dom_sf"/>
</dbReference>
<dbReference type="EMBL" id="JAPDOD010000003">
    <property type="protein sequence ID" value="MDA0159600.1"/>
    <property type="molecule type" value="Genomic_DNA"/>
</dbReference>
<evidence type="ECO:0000313" key="3">
    <source>
        <dbReference type="Proteomes" id="UP001149140"/>
    </source>
</evidence>
<feature type="signal peptide" evidence="1">
    <location>
        <begin position="1"/>
        <end position="22"/>
    </location>
</feature>
<evidence type="ECO:0000313" key="2">
    <source>
        <dbReference type="EMBL" id="MDA0159600.1"/>
    </source>
</evidence>
<feature type="chain" id="PRO_5040801726" description="Tetratricopeptide repeat protein" evidence="1">
    <location>
        <begin position="23"/>
        <end position="123"/>
    </location>
</feature>
<keyword evidence="3" id="KW-1185">Reference proteome</keyword>
<keyword evidence="1" id="KW-0732">Signal</keyword>
<reference evidence="2" key="1">
    <citation type="submission" date="2022-10" db="EMBL/GenBank/DDBJ databases">
        <title>The WGS of Solirubrobacter ginsenosidimutans DSM 21036.</title>
        <authorList>
            <person name="Jiang Z."/>
        </authorList>
    </citation>
    <scope>NUCLEOTIDE SEQUENCE</scope>
    <source>
        <strain evidence="2">DSM 21036</strain>
    </source>
</reference>
<dbReference type="RefSeq" id="WP_270038360.1">
    <property type="nucleotide sequence ID" value="NZ_JAPDOD010000003.1"/>
</dbReference>
<organism evidence="2 3">
    <name type="scientific">Solirubrobacter ginsenosidimutans</name>
    <dbReference type="NCBI Taxonomy" id="490573"/>
    <lineage>
        <taxon>Bacteria</taxon>
        <taxon>Bacillati</taxon>
        <taxon>Actinomycetota</taxon>
        <taxon>Thermoleophilia</taxon>
        <taxon>Solirubrobacterales</taxon>
        <taxon>Solirubrobacteraceae</taxon>
        <taxon>Solirubrobacter</taxon>
    </lineage>
</organism>
<gene>
    <name evidence="2" type="ORF">OM076_04940</name>
</gene>
<dbReference type="Proteomes" id="UP001149140">
    <property type="component" value="Unassembled WGS sequence"/>
</dbReference>
<sequence>MRIVLIVAALLAGTWLTTQVRAARAETKLTAIAFEKGDAKDAQSLLTADRLLNPDHRPDLFEGVIKGRRGDFPGAVAAFQKVTSAEPENIEAWGLLASAAKRTDPRLAAEASAAARRLAPPVR</sequence>
<evidence type="ECO:0000256" key="1">
    <source>
        <dbReference type="SAM" id="SignalP"/>
    </source>
</evidence>
<dbReference type="Gene3D" id="1.25.40.10">
    <property type="entry name" value="Tetratricopeptide repeat domain"/>
    <property type="match status" value="1"/>
</dbReference>
<proteinExistence type="predicted"/>
<name>A0A9X3RYG6_9ACTN</name>